<keyword evidence="13" id="KW-0560">Oxidoreductase</keyword>
<dbReference type="Pfam" id="PF01179">
    <property type="entry name" value="Cu_amine_oxid"/>
    <property type="match status" value="1"/>
</dbReference>
<feature type="transmembrane region" description="Helical" evidence="18">
    <location>
        <begin position="739"/>
        <end position="757"/>
    </location>
</feature>
<keyword evidence="6" id="KW-0813">Transport</keyword>
<evidence type="ECO:0000259" key="20">
    <source>
        <dbReference type="Pfam" id="PF02727"/>
    </source>
</evidence>
<dbReference type="PROSITE" id="PS01164">
    <property type="entry name" value="COPPER_AMINE_OXID_1"/>
    <property type="match status" value="1"/>
</dbReference>
<dbReference type="InterPro" id="IPR049948">
    <property type="entry name" value="Cu_Am_ox_TPQ-bd"/>
</dbReference>
<dbReference type="GO" id="GO:0015031">
    <property type="term" value="P:protein transport"/>
    <property type="evidence" value="ECO:0007669"/>
    <property type="project" value="UniProtKB-KW"/>
</dbReference>
<keyword evidence="12 18" id="KW-1133">Transmembrane helix</keyword>
<keyword evidence="14" id="KW-0186">Copper</keyword>
<evidence type="ECO:0000256" key="1">
    <source>
        <dbReference type="ARBA" id="ARBA00001935"/>
    </source>
</evidence>
<dbReference type="GO" id="GO:0009308">
    <property type="term" value="P:amine metabolic process"/>
    <property type="evidence" value="ECO:0007669"/>
    <property type="project" value="InterPro"/>
</dbReference>
<dbReference type="NCBIfam" id="TIGR00727">
    <property type="entry name" value="ISP4_OPT"/>
    <property type="match status" value="1"/>
</dbReference>
<dbReference type="NCBIfam" id="TIGR00728">
    <property type="entry name" value="OPT_sfam"/>
    <property type="match status" value="1"/>
</dbReference>
<evidence type="ECO:0000256" key="4">
    <source>
        <dbReference type="ARBA" id="ARBA00008807"/>
    </source>
</evidence>
<proteinExistence type="inferred from homology"/>
<feature type="transmembrane region" description="Helical" evidence="18">
    <location>
        <begin position="535"/>
        <end position="555"/>
    </location>
</feature>
<evidence type="ECO:0000256" key="16">
    <source>
        <dbReference type="ARBA" id="ARBA00023157"/>
    </source>
</evidence>
<keyword evidence="7 18" id="KW-0812">Transmembrane</keyword>
<dbReference type="InterPro" id="IPR004813">
    <property type="entry name" value="OPT"/>
</dbReference>
<dbReference type="GO" id="GO:0048038">
    <property type="term" value="F:quinone binding"/>
    <property type="evidence" value="ECO:0007669"/>
    <property type="project" value="InterPro"/>
</dbReference>
<feature type="compositionally biased region" description="Polar residues" evidence="17">
    <location>
        <begin position="1"/>
        <end position="13"/>
    </location>
</feature>
<gene>
    <name evidence="21" type="ORF">KAF25_003548</name>
</gene>
<evidence type="ECO:0000256" key="6">
    <source>
        <dbReference type="ARBA" id="ARBA00022448"/>
    </source>
</evidence>
<dbReference type="SUPFAM" id="SSF49998">
    <property type="entry name" value="Amine oxidase catalytic domain"/>
    <property type="match status" value="1"/>
</dbReference>
<feature type="transmembrane region" description="Helical" evidence="18">
    <location>
        <begin position="325"/>
        <end position="353"/>
    </location>
</feature>
<evidence type="ECO:0008006" key="23">
    <source>
        <dbReference type="Google" id="ProtNLM"/>
    </source>
</evidence>
<keyword evidence="15 18" id="KW-0472">Membrane</keyword>
<feature type="transmembrane region" description="Helical" evidence="18">
    <location>
        <begin position="607"/>
        <end position="625"/>
    </location>
</feature>
<organism evidence="21 22">
    <name type="scientific">Fusarium avenaceum</name>
    <dbReference type="NCBI Taxonomy" id="40199"/>
    <lineage>
        <taxon>Eukaryota</taxon>
        <taxon>Fungi</taxon>
        <taxon>Dikarya</taxon>
        <taxon>Ascomycota</taxon>
        <taxon>Pezizomycotina</taxon>
        <taxon>Sordariomycetes</taxon>
        <taxon>Hypocreomycetidae</taxon>
        <taxon>Hypocreales</taxon>
        <taxon>Nectriaceae</taxon>
        <taxon>Fusarium</taxon>
        <taxon>Fusarium tricinctum species complex</taxon>
    </lineage>
</organism>
<keyword evidence="11" id="KW-0653">Protein transport</keyword>
<dbReference type="InterPro" id="IPR016182">
    <property type="entry name" value="Cu_amine_oxidase_N-reg"/>
</dbReference>
<dbReference type="Proteomes" id="UP000782241">
    <property type="component" value="Unassembled WGS sequence"/>
</dbReference>
<comment type="subunit">
    <text evidence="5">Homodimer.</text>
</comment>
<evidence type="ECO:0000256" key="15">
    <source>
        <dbReference type="ARBA" id="ARBA00023136"/>
    </source>
</evidence>
<feature type="domain" description="Copper amine oxidase catalytic" evidence="19">
    <location>
        <begin position="1071"/>
        <end position="1479"/>
    </location>
</feature>
<feature type="region of interest" description="Disordered" evidence="17">
    <location>
        <begin position="1"/>
        <end position="20"/>
    </location>
</feature>
<feature type="transmembrane region" description="Helical" evidence="18">
    <location>
        <begin position="397"/>
        <end position="419"/>
    </location>
</feature>
<sequence>MGETQGNTVNSDGIQAAEKRDDAISNTVSLKDESILEKARLLGATPDEVVEAEEYGRTLDLAEAKKRAETLVYFHEHDPNFSKESIVRLISFVNNTELFQNPEEHADAIADMKTEISLVTINSPYAEVRAVVSNKDDPSTPAGTIRAWCIGLFFVILQSFVNQLFSVRQPTIRLQAPVIQLLSFPLGKAWEKWMPVGKFTLFGSELLLNPGKFNQKEHMLISIMANVSTSLPHSRYIIFTSWLKKYFDLPFAADFGFQICLSLAMNLLGFGLAGLARRFLVYPSFCIWPRSLATVALNQSLHNDSGNSSVLGPFKKMYSMTRYRFFMIAFVAMFVWFWFPDLIVSALSLFNWLAWISPNNFNLTAITGVSKGLGFNPLPTFDWNIATYYIDPLLVPFHVTVNMFLGAALGGITIIAMYWNNTYNTGYLPINTNTMFDNTGGKYNVSSILDDRGLLDAEKYQAYSQVYIAASSVTYYIYFFAVYSAVISYAALYHWNDIKLGFVSLWQSFKKNSKVNEFKDVHTKLMEKYQEVPEWWYLILNVVGVAFGIASVAAWPTNTSVGTVFFGLALAIIFTIPTGIIYATTGIEVEFNVLAEFIGGAWQPGNALAMNFFKGFGYVTVAHALDFANDLKLGHYLKIPQRQTFWCQTVATIVSAIVCTGVMNFQILNIPDICESTQKDRFTCPGVESYFTAAVLFGSLAPQRVFGQGGLYTALLAAFPVGLAFPVVYYYATRRLPKTHWLTKIHPVVIFSGGHIWSPYNLAYVWPAVIPGWISWVVVRKRYLAFWAKYNYVLSAAWQTGIALAALVIFFTVSYHGASINWIGNHADSGLAMSSSSIPHPLCPLTGDEIQASARLIESVWPQSVSLSFKVITLSEPPKKKLAPYLEAFDNGKSPSPLDRRVFVAYYIRTTDIFHEAVVNLTTGRIESNVKLGPNVHGNVDYDEAQRVEKLALEDPKVLAELEKLKLPEGTVVCADPWIYGSNGIDDDVRMYQVFLYMRDPANSSEADSNHYAFPLPVSPVIECVHYKVIRIDVLPTGVDNTIKPLEPYQPKPANEYIPEAQELRKDLKPLHVSQPEGPSFSVTPVGETGNIISWQKWNFFVGFNQREGMVLYNVKYDNRPLFYRLSLSDMSVPYGDPRHPFHKKSAFDLGDAGAGATANNLKLGCDCLGSIQYLSGVICDDRGMSLPMENVICIHEQDAGIGWKHTNYRTGRAAIVRSRELVLQSIITVSNYEYILMFIFNQAGDVTYEVRATGILSTQPIDHELDKTGSPFGTVVHPGVLAGNHQHIFSLRVDPMIDGHTNQLVCSEAHKIPRDPHRNPHGTGYEVVEKTVDTTAGLDIDYDLSQVYKITNPNSLNPINGKPVGYKIMAPPFQKLMADEDSINHKRAEFADHNIYVTTHRDRELYAGGWWTNQSRGGTGVRSWAQRSEALASESDIVLWVQFGINHIPRIEDFPVMPVEILKVHLKPVNFFTKNPALDVPPSEQSVNQSTLIETKADAGETDCGCQTSAPSKL</sequence>
<evidence type="ECO:0000256" key="7">
    <source>
        <dbReference type="ARBA" id="ARBA00022692"/>
    </source>
</evidence>
<evidence type="ECO:0000259" key="19">
    <source>
        <dbReference type="Pfam" id="PF01179"/>
    </source>
</evidence>
<evidence type="ECO:0000256" key="18">
    <source>
        <dbReference type="SAM" id="Phobius"/>
    </source>
</evidence>
<evidence type="ECO:0000256" key="3">
    <source>
        <dbReference type="ARBA" id="ARBA00007983"/>
    </source>
</evidence>
<reference evidence="21" key="1">
    <citation type="submission" date="2021-04" db="EMBL/GenBank/DDBJ databases">
        <title>Draft genome of Fusarium avenaceum strain F156N33, isolated from an atmospheric sample in Virginia.</title>
        <authorList>
            <person name="Yang S."/>
            <person name="Vinatzer B.A."/>
            <person name="Coleman J."/>
        </authorList>
    </citation>
    <scope>NUCLEOTIDE SEQUENCE</scope>
    <source>
        <strain evidence="21">F156N33</strain>
    </source>
</reference>
<dbReference type="GO" id="GO:0035673">
    <property type="term" value="F:oligopeptide transmembrane transporter activity"/>
    <property type="evidence" value="ECO:0007669"/>
    <property type="project" value="InterPro"/>
</dbReference>
<dbReference type="PANTHER" id="PTHR22601">
    <property type="entry name" value="ISP4 LIKE PROTEIN"/>
    <property type="match status" value="1"/>
</dbReference>
<feature type="transmembrane region" description="Helical" evidence="18">
    <location>
        <begin position="645"/>
        <end position="667"/>
    </location>
</feature>
<dbReference type="Pfam" id="PF03169">
    <property type="entry name" value="OPT"/>
    <property type="match status" value="1"/>
</dbReference>
<feature type="transmembrane region" description="Helical" evidence="18">
    <location>
        <begin position="255"/>
        <end position="275"/>
    </location>
</feature>
<evidence type="ECO:0000256" key="2">
    <source>
        <dbReference type="ARBA" id="ARBA00004141"/>
    </source>
</evidence>
<feature type="transmembrane region" description="Helical" evidence="18">
    <location>
        <begin position="564"/>
        <end position="587"/>
    </location>
</feature>
<evidence type="ECO:0000256" key="17">
    <source>
        <dbReference type="SAM" id="MobiDB-lite"/>
    </source>
</evidence>
<feature type="transmembrane region" description="Helical" evidence="18">
    <location>
        <begin position="475"/>
        <end position="495"/>
    </location>
</feature>
<dbReference type="Pfam" id="PF02727">
    <property type="entry name" value="Cu_amine_oxidN2"/>
    <property type="match status" value="1"/>
</dbReference>
<dbReference type="GO" id="GO:0016020">
    <property type="term" value="C:membrane"/>
    <property type="evidence" value="ECO:0007669"/>
    <property type="project" value="UniProtKB-SubCell"/>
</dbReference>
<dbReference type="InterPro" id="IPR004648">
    <property type="entry name" value="Oligpept_transpt"/>
</dbReference>
<evidence type="ECO:0000256" key="11">
    <source>
        <dbReference type="ARBA" id="ARBA00022927"/>
    </source>
</evidence>
<comment type="subcellular location">
    <subcellularLocation>
        <location evidence="2">Membrane</location>
        <topology evidence="2">Multi-pass membrane protein</topology>
    </subcellularLocation>
</comment>
<feature type="transmembrane region" description="Helical" evidence="18">
    <location>
        <begin position="791"/>
        <end position="813"/>
    </location>
</feature>
<keyword evidence="16" id="KW-1015">Disulfide bond</keyword>
<evidence type="ECO:0000256" key="13">
    <source>
        <dbReference type="ARBA" id="ARBA00023002"/>
    </source>
</evidence>
<protein>
    <recommendedName>
        <fullName evidence="23">Amine oxidase</fullName>
    </recommendedName>
</protein>
<comment type="cofactor">
    <cofactor evidence="1">
        <name>Cu cation</name>
        <dbReference type="ChEBI" id="CHEBI:23378"/>
    </cofactor>
</comment>
<evidence type="ECO:0000313" key="22">
    <source>
        <dbReference type="Proteomes" id="UP000782241"/>
    </source>
</evidence>
<keyword evidence="10" id="KW-0571">Peptide transport</keyword>
<dbReference type="SUPFAM" id="SSF54416">
    <property type="entry name" value="Amine oxidase N-terminal region"/>
    <property type="match status" value="2"/>
</dbReference>
<evidence type="ECO:0000256" key="14">
    <source>
        <dbReference type="ARBA" id="ARBA00023008"/>
    </source>
</evidence>
<dbReference type="Gene3D" id="2.70.98.20">
    <property type="entry name" value="Copper amine oxidase, catalytic domain"/>
    <property type="match status" value="1"/>
</dbReference>
<keyword evidence="9" id="KW-0801">TPQ</keyword>
<dbReference type="Gene3D" id="3.10.450.40">
    <property type="match status" value="2"/>
</dbReference>
<evidence type="ECO:0000256" key="9">
    <source>
        <dbReference type="ARBA" id="ARBA00022772"/>
    </source>
</evidence>
<dbReference type="GO" id="GO:0008131">
    <property type="term" value="F:primary methylamine oxidase activity"/>
    <property type="evidence" value="ECO:0007669"/>
    <property type="project" value="InterPro"/>
</dbReference>
<accession>A0A9P7KNR5</accession>
<feature type="domain" description="Copper amine oxidase N2-terminal" evidence="20">
    <location>
        <begin position="840"/>
        <end position="928"/>
    </location>
</feature>
<comment type="similarity">
    <text evidence="4">Belongs to the oligopeptide OPT transporter family.</text>
</comment>
<feature type="transmembrane region" description="Helical" evidence="18">
    <location>
        <begin position="763"/>
        <end position="779"/>
    </location>
</feature>
<evidence type="ECO:0000313" key="21">
    <source>
        <dbReference type="EMBL" id="KAG5660026.1"/>
    </source>
</evidence>
<dbReference type="InterPro" id="IPR015798">
    <property type="entry name" value="Cu_amine_oxidase_C"/>
</dbReference>
<dbReference type="InterPro" id="IPR015800">
    <property type="entry name" value="Cu_amine_oxidase_N2"/>
</dbReference>
<dbReference type="InterPro" id="IPR036460">
    <property type="entry name" value="Cu_amine_oxidase_C_sf"/>
</dbReference>
<comment type="caution">
    <text evidence="21">The sequence shown here is derived from an EMBL/GenBank/DDBJ whole genome shotgun (WGS) entry which is preliminary data.</text>
</comment>
<name>A0A9P7KNR5_9HYPO</name>
<keyword evidence="8" id="KW-0479">Metal-binding</keyword>
<evidence type="ECO:0000256" key="5">
    <source>
        <dbReference type="ARBA" id="ARBA00011738"/>
    </source>
</evidence>
<keyword evidence="22" id="KW-1185">Reference proteome</keyword>
<comment type="similarity">
    <text evidence="3">Belongs to the copper/topaquinone oxidase family.</text>
</comment>
<dbReference type="FunFam" id="2.70.98.20:FF:000001">
    <property type="entry name" value="Amine oxidase"/>
    <property type="match status" value="1"/>
</dbReference>
<dbReference type="GO" id="GO:0005507">
    <property type="term" value="F:copper ion binding"/>
    <property type="evidence" value="ECO:0007669"/>
    <property type="project" value="InterPro"/>
</dbReference>
<dbReference type="EMBL" id="JAGPUO010000010">
    <property type="protein sequence ID" value="KAG5660026.1"/>
    <property type="molecule type" value="Genomic_DNA"/>
</dbReference>
<evidence type="ECO:0000256" key="10">
    <source>
        <dbReference type="ARBA" id="ARBA00022856"/>
    </source>
</evidence>
<evidence type="ECO:0000256" key="8">
    <source>
        <dbReference type="ARBA" id="ARBA00022723"/>
    </source>
</evidence>
<evidence type="ECO:0000256" key="12">
    <source>
        <dbReference type="ARBA" id="ARBA00022989"/>
    </source>
</evidence>
<feature type="transmembrane region" description="Helical" evidence="18">
    <location>
        <begin position="711"/>
        <end position="732"/>
    </location>
</feature>